<evidence type="ECO:0000313" key="2">
    <source>
        <dbReference type="EMBL" id="KAK4353957.1"/>
    </source>
</evidence>
<keyword evidence="3" id="KW-1185">Reference proteome</keyword>
<keyword evidence="1" id="KW-0808">Transferase</keyword>
<dbReference type="SUPFAM" id="SSF53756">
    <property type="entry name" value="UDP-Glycosyltransferase/glycogen phosphorylase"/>
    <property type="match status" value="1"/>
</dbReference>
<reference evidence="2" key="1">
    <citation type="submission" date="2023-12" db="EMBL/GenBank/DDBJ databases">
        <title>Genome assembly of Anisodus tanguticus.</title>
        <authorList>
            <person name="Wang Y.-J."/>
        </authorList>
    </citation>
    <scope>NUCLEOTIDE SEQUENCE</scope>
    <source>
        <strain evidence="2">KB-2021</strain>
        <tissue evidence="2">Leaf</tissue>
    </source>
</reference>
<name>A0AAE1RNC6_9SOLA</name>
<comment type="caution">
    <text evidence="2">The sequence shown here is derived from an EMBL/GenBank/DDBJ whole genome shotgun (WGS) entry which is preliminary data.</text>
</comment>
<dbReference type="EMBL" id="JAVYJV010000014">
    <property type="protein sequence ID" value="KAK4353957.1"/>
    <property type="molecule type" value="Genomic_DNA"/>
</dbReference>
<dbReference type="InterPro" id="IPR002213">
    <property type="entry name" value="UDP_glucos_trans"/>
</dbReference>
<dbReference type="Proteomes" id="UP001291623">
    <property type="component" value="Unassembled WGS sequence"/>
</dbReference>
<protein>
    <submittedName>
        <fullName evidence="2">Uncharacterized protein</fullName>
    </submittedName>
</protein>
<evidence type="ECO:0000313" key="3">
    <source>
        <dbReference type="Proteomes" id="UP001291623"/>
    </source>
</evidence>
<evidence type="ECO:0000256" key="1">
    <source>
        <dbReference type="ARBA" id="ARBA00022679"/>
    </source>
</evidence>
<dbReference type="Pfam" id="PF00201">
    <property type="entry name" value="UDPGT"/>
    <property type="match status" value="1"/>
</dbReference>
<accession>A0AAE1RNC6</accession>
<proteinExistence type="predicted"/>
<dbReference type="Gene3D" id="3.40.50.2000">
    <property type="entry name" value="Glycogen Phosphorylase B"/>
    <property type="match status" value="1"/>
</dbReference>
<gene>
    <name evidence="2" type="ORF">RND71_026151</name>
</gene>
<dbReference type="GO" id="GO:0008194">
    <property type="term" value="F:UDP-glycosyltransferase activity"/>
    <property type="evidence" value="ECO:0007669"/>
    <property type="project" value="InterPro"/>
</dbReference>
<sequence>MKSLVDGVPLVGYPQFSDQVSNIKMAEEVWGTGVRARVEEGIVKREELKIAVLSWETIVRKRKSIYTGQYCLKDRESSLDSATIYMSKKRNYDSWLSAKSSGSMWGFGDCAFNLVC</sequence>
<organism evidence="2 3">
    <name type="scientific">Anisodus tanguticus</name>
    <dbReference type="NCBI Taxonomy" id="243964"/>
    <lineage>
        <taxon>Eukaryota</taxon>
        <taxon>Viridiplantae</taxon>
        <taxon>Streptophyta</taxon>
        <taxon>Embryophyta</taxon>
        <taxon>Tracheophyta</taxon>
        <taxon>Spermatophyta</taxon>
        <taxon>Magnoliopsida</taxon>
        <taxon>eudicotyledons</taxon>
        <taxon>Gunneridae</taxon>
        <taxon>Pentapetalae</taxon>
        <taxon>asterids</taxon>
        <taxon>lamiids</taxon>
        <taxon>Solanales</taxon>
        <taxon>Solanaceae</taxon>
        <taxon>Solanoideae</taxon>
        <taxon>Hyoscyameae</taxon>
        <taxon>Anisodus</taxon>
    </lineage>
</organism>
<dbReference type="AlphaFoldDB" id="A0AAE1RNC6"/>